<keyword evidence="14" id="KW-1015">Disulfide bond</keyword>
<dbReference type="PIRSF" id="PIRSF000641">
    <property type="entry name" value="SRK"/>
    <property type="match status" value="1"/>
</dbReference>
<dbReference type="SUPFAM" id="SSF56112">
    <property type="entry name" value="Protein kinase-like (PK-like)"/>
    <property type="match status" value="1"/>
</dbReference>
<dbReference type="GO" id="GO:0005524">
    <property type="term" value="F:ATP binding"/>
    <property type="evidence" value="ECO:0007669"/>
    <property type="project" value="UniProtKB-KW"/>
</dbReference>
<evidence type="ECO:0000256" key="2">
    <source>
        <dbReference type="ARBA" id="ARBA00022475"/>
    </source>
</evidence>
<dbReference type="PANTHER" id="PTHR47974:SF13">
    <property type="entry name" value="G-TYPE LECTIN S-RECEPTOR-LIKE SERINE_THREONINE-PROTEIN KINASE SD3-1"/>
    <property type="match status" value="1"/>
</dbReference>
<dbReference type="InterPro" id="IPR000858">
    <property type="entry name" value="S_locus_glycoprot_dom"/>
</dbReference>
<keyword evidence="8" id="KW-0677">Repeat</keyword>
<feature type="domain" description="Apple" evidence="24">
    <location>
        <begin position="328"/>
        <end position="408"/>
    </location>
</feature>
<proteinExistence type="inferred from homology"/>
<evidence type="ECO:0000256" key="7">
    <source>
        <dbReference type="ARBA" id="ARBA00022734"/>
    </source>
</evidence>
<keyword evidence="10 19" id="KW-0418">Kinase</keyword>
<dbReference type="SMART" id="SM00108">
    <property type="entry name" value="B_lectin"/>
    <property type="match status" value="1"/>
</dbReference>
<dbReference type="EC" id="2.7.11.1" evidence="19"/>
<reference evidence="25" key="2">
    <citation type="submission" date="2021-03" db="UniProtKB">
        <authorList>
            <consortium name="EnsemblPlants"/>
        </authorList>
    </citation>
    <scope>IDENTIFICATION</scope>
</reference>
<dbReference type="InterPro" id="IPR036426">
    <property type="entry name" value="Bulb-type_lectin_dom_sf"/>
</dbReference>
<dbReference type="OMA" id="QKICVAC"/>
<keyword evidence="6" id="KW-0732">Signal</keyword>
<evidence type="ECO:0000256" key="1">
    <source>
        <dbReference type="ARBA" id="ARBA00004251"/>
    </source>
</evidence>
<evidence type="ECO:0000256" key="8">
    <source>
        <dbReference type="ARBA" id="ARBA00022737"/>
    </source>
</evidence>
<evidence type="ECO:0000256" key="14">
    <source>
        <dbReference type="ARBA" id="ARBA00023157"/>
    </source>
</evidence>
<protein>
    <recommendedName>
        <fullName evidence="19">Receptor-like serine/threonine-protein kinase</fullName>
        <ecNumber evidence="19">2.7.11.1</ecNumber>
    </recommendedName>
</protein>
<dbReference type="SUPFAM" id="SSF51110">
    <property type="entry name" value="alpha-D-mannose-specific plant lectins"/>
    <property type="match status" value="2"/>
</dbReference>
<comment type="subcellular location">
    <subcellularLocation>
        <location evidence="1">Cell membrane</location>
        <topology evidence="1">Single-pass type I membrane protein</topology>
    </subcellularLocation>
</comment>
<dbReference type="PROSITE" id="PS50927">
    <property type="entry name" value="BULB_LECTIN"/>
    <property type="match status" value="2"/>
</dbReference>
<dbReference type="InterPro" id="IPR001480">
    <property type="entry name" value="Bulb-type_lectin_dom"/>
</dbReference>
<dbReference type="InterPro" id="IPR011009">
    <property type="entry name" value="Kinase-like_dom_sf"/>
</dbReference>
<dbReference type="GO" id="GO:0004674">
    <property type="term" value="F:protein serine/threonine kinase activity"/>
    <property type="evidence" value="ECO:0007669"/>
    <property type="project" value="UniProtKB-KW"/>
</dbReference>
<dbReference type="EnsemblPlants" id="AUR62026007-RA">
    <property type="protein sequence ID" value="AUR62026007-RA:cds"/>
    <property type="gene ID" value="AUR62026007"/>
</dbReference>
<evidence type="ECO:0000256" key="19">
    <source>
        <dbReference type="PIRNR" id="PIRNR000641"/>
    </source>
</evidence>
<dbReference type="Gene3D" id="3.30.200.20">
    <property type="entry name" value="Phosphorylase Kinase, domain 1"/>
    <property type="match status" value="1"/>
</dbReference>
<gene>
    <name evidence="25" type="primary">LOC110707251</name>
</gene>
<dbReference type="Proteomes" id="UP000596660">
    <property type="component" value="Unplaced"/>
</dbReference>
<evidence type="ECO:0000256" key="13">
    <source>
        <dbReference type="ARBA" id="ARBA00023136"/>
    </source>
</evidence>
<dbReference type="GO" id="GO:0005886">
    <property type="term" value="C:plasma membrane"/>
    <property type="evidence" value="ECO:0007669"/>
    <property type="project" value="UniProtKB-SubCell"/>
</dbReference>
<evidence type="ECO:0000256" key="15">
    <source>
        <dbReference type="ARBA" id="ARBA00023170"/>
    </source>
</evidence>
<dbReference type="PANTHER" id="PTHR47974">
    <property type="entry name" value="OS07G0415500 PROTEIN"/>
    <property type="match status" value="1"/>
</dbReference>
<evidence type="ECO:0000256" key="6">
    <source>
        <dbReference type="ARBA" id="ARBA00022729"/>
    </source>
</evidence>
<dbReference type="GeneID" id="110707251"/>
<keyword evidence="12 21" id="KW-1133">Transmembrane helix</keyword>
<dbReference type="Gene3D" id="3.50.4.10">
    <property type="entry name" value="Hepatocyte Growth Factor"/>
    <property type="match status" value="1"/>
</dbReference>
<evidence type="ECO:0000256" key="10">
    <source>
        <dbReference type="ARBA" id="ARBA00022777"/>
    </source>
</evidence>
<feature type="transmembrane region" description="Helical" evidence="21">
    <location>
        <begin position="447"/>
        <end position="467"/>
    </location>
</feature>
<dbReference type="PROSITE" id="PS50011">
    <property type="entry name" value="PROTEIN_KINASE_DOM"/>
    <property type="match status" value="1"/>
</dbReference>
<evidence type="ECO:0000313" key="26">
    <source>
        <dbReference type="Proteomes" id="UP000596660"/>
    </source>
</evidence>
<evidence type="ECO:0000259" key="23">
    <source>
        <dbReference type="PROSITE" id="PS50927"/>
    </source>
</evidence>
<keyword evidence="11 19" id="KW-0067">ATP-binding</keyword>
<dbReference type="OrthoDB" id="733107at2759"/>
<evidence type="ECO:0000256" key="18">
    <source>
        <dbReference type="ARBA" id="ARBA00048679"/>
    </source>
</evidence>
<dbReference type="AlphaFoldDB" id="A0A803MA90"/>
<feature type="domain" description="Protein kinase" evidence="22">
    <location>
        <begin position="484"/>
        <end position="766"/>
    </location>
</feature>
<dbReference type="KEGG" id="cqi:110707251"/>
<dbReference type="Pfam" id="PF00024">
    <property type="entry name" value="PAN_1"/>
    <property type="match status" value="1"/>
</dbReference>
<comment type="similarity">
    <text evidence="19">Belongs to the protein kinase superfamily. Ser/Thr protein kinase family.</text>
</comment>
<keyword evidence="16" id="KW-0325">Glycoprotein</keyword>
<feature type="domain" description="Bulb-type lectin" evidence="23">
    <location>
        <begin position="30"/>
        <end position="155"/>
    </location>
</feature>
<dbReference type="InterPro" id="IPR000719">
    <property type="entry name" value="Prot_kinase_dom"/>
</dbReference>
<keyword evidence="4 19" id="KW-0808">Transferase</keyword>
<dbReference type="InterPro" id="IPR024171">
    <property type="entry name" value="SRK-like_kinase"/>
</dbReference>
<comment type="catalytic activity">
    <reaction evidence="17 19">
        <text>L-threonyl-[protein] + ATP = O-phospho-L-threonyl-[protein] + ADP + H(+)</text>
        <dbReference type="Rhea" id="RHEA:46608"/>
        <dbReference type="Rhea" id="RHEA-COMP:11060"/>
        <dbReference type="Rhea" id="RHEA-COMP:11605"/>
        <dbReference type="ChEBI" id="CHEBI:15378"/>
        <dbReference type="ChEBI" id="CHEBI:30013"/>
        <dbReference type="ChEBI" id="CHEBI:30616"/>
        <dbReference type="ChEBI" id="CHEBI:61977"/>
        <dbReference type="ChEBI" id="CHEBI:456216"/>
        <dbReference type="EC" id="2.7.11.1"/>
    </reaction>
</comment>
<feature type="domain" description="Bulb-type lectin" evidence="23">
    <location>
        <begin position="158"/>
        <end position="276"/>
    </location>
</feature>
<dbReference type="PROSITE" id="PS50948">
    <property type="entry name" value="PAN"/>
    <property type="match status" value="1"/>
</dbReference>
<reference evidence="25" key="1">
    <citation type="journal article" date="2017" name="Nature">
        <title>The genome of Chenopodium quinoa.</title>
        <authorList>
            <person name="Jarvis D.E."/>
            <person name="Ho Y.S."/>
            <person name="Lightfoot D.J."/>
            <person name="Schmoeckel S.M."/>
            <person name="Li B."/>
            <person name="Borm T.J.A."/>
            <person name="Ohyanagi H."/>
            <person name="Mineta K."/>
            <person name="Michell C.T."/>
            <person name="Saber N."/>
            <person name="Kharbatia N.M."/>
            <person name="Rupper R.R."/>
            <person name="Sharp A.R."/>
            <person name="Dally N."/>
            <person name="Boughton B.A."/>
            <person name="Woo Y.H."/>
            <person name="Gao G."/>
            <person name="Schijlen E.G.W.M."/>
            <person name="Guo X."/>
            <person name="Momin A.A."/>
            <person name="Negrao S."/>
            <person name="Al-Babili S."/>
            <person name="Gehring C."/>
            <person name="Roessner U."/>
            <person name="Jung C."/>
            <person name="Murphy K."/>
            <person name="Arold S.T."/>
            <person name="Gojobori T."/>
            <person name="van der Linden C.G."/>
            <person name="van Loo E.N."/>
            <person name="Jellen E.N."/>
            <person name="Maughan P.J."/>
            <person name="Tester M."/>
        </authorList>
    </citation>
    <scope>NUCLEOTIDE SEQUENCE [LARGE SCALE GENOMIC DNA]</scope>
    <source>
        <strain evidence="25">cv. PI 614886</strain>
    </source>
</reference>
<evidence type="ECO:0000259" key="22">
    <source>
        <dbReference type="PROSITE" id="PS50011"/>
    </source>
</evidence>
<dbReference type="Gene3D" id="2.90.10.10">
    <property type="entry name" value="Bulb-type lectin domain"/>
    <property type="match status" value="2"/>
</dbReference>
<keyword evidence="3 19" id="KW-0723">Serine/threonine-protein kinase</keyword>
<feature type="region of interest" description="Disordered" evidence="20">
    <location>
        <begin position="744"/>
        <end position="766"/>
    </location>
</feature>
<evidence type="ECO:0000256" key="12">
    <source>
        <dbReference type="ARBA" id="ARBA00022989"/>
    </source>
</evidence>
<evidence type="ECO:0000256" key="4">
    <source>
        <dbReference type="ARBA" id="ARBA00022679"/>
    </source>
</evidence>
<keyword evidence="2" id="KW-1003">Cell membrane</keyword>
<keyword evidence="13 21" id="KW-0472">Membrane</keyword>
<comment type="catalytic activity">
    <reaction evidence="18 19">
        <text>L-seryl-[protein] + ATP = O-phospho-L-seryl-[protein] + ADP + H(+)</text>
        <dbReference type="Rhea" id="RHEA:17989"/>
        <dbReference type="Rhea" id="RHEA-COMP:9863"/>
        <dbReference type="Rhea" id="RHEA-COMP:11604"/>
        <dbReference type="ChEBI" id="CHEBI:15378"/>
        <dbReference type="ChEBI" id="CHEBI:29999"/>
        <dbReference type="ChEBI" id="CHEBI:30616"/>
        <dbReference type="ChEBI" id="CHEBI:83421"/>
        <dbReference type="ChEBI" id="CHEBI:456216"/>
        <dbReference type="EC" id="2.7.11.1"/>
    </reaction>
</comment>
<dbReference type="GO" id="GO:0030246">
    <property type="term" value="F:carbohydrate binding"/>
    <property type="evidence" value="ECO:0007669"/>
    <property type="project" value="UniProtKB-KW"/>
</dbReference>
<evidence type="ECO:0000256" key="9">
    <source>
        <dbReference type="ARBA" id="ARBA00022741"/>
    </source>
</evidence>
<evidence type="ECO:0000256" key="21">
    <source>
        <dbReference type="SAM" id="Phobius"/>
    </source>
</evidence>
<dbReference type="FunFam" id="2.90.10.10:FF:000016">
    <property type="entry name" value="G-type lectin S-receptor-like serine/threonine-protein kinase"/>
    <property type="match status" value="1"/>
</dbReference>
<dbReference type="SMR" id="A0A803MA90"/>
<accession>A0A803MA90</accession>
<evidence type="ECO:0000256" key="3">
    <source>
        <dbReference type="ARBA" id="ARBA00022527"/>
    </source>
</evidence>
<dbReference type="InterPro" id="IPR003609">
    <property type="entry name" value="Pan_app"/>
</dbReference>
<organism evidence="25 26">
    <name type="scientific">Chenopodium quinoa</name>
    <name type="common">Quinoa</name>
    <dbReference type="NCBI Taxonomy" id="63459"/>
    <lineage>
        <taxon>Eukaryota</taxon>
        <taxon>Viridiplantae</taxon>
        <taxon>Streptophyta</taxon>
        <taxon>Embryophyta</taxon>
        <taxon>Tracheophyta</taxon>
        <taxon>Spermatophyta</taxon>
        <taxon>Magnoliopsida</taxon>
        <taxon>eudicotyledons</taxon>
        <taxon>Gunneridae</taxon>
        <taxon>Pentapetalae</taxon>
        <taxon>Caryophyllales</taxon>
        <taxon>Chenopodiaceae</taxon>
        <taxon>Chenopodioideae</taxon>
        <taxon>Atripliceae</taxon>
        <taxon>Chenopodium</taxon>
    </lineage>
</organism>
<keyword evidence="7" id="KW-0430">Lectin</keyword>
<evidence type="ECO:0000256" key="11">
    <source>
        <dbReference type="ARBA" id="ARBA00022840"/>
    </source>
</evidence>
<dbReference type="Pfam" id="PF01453">
    <property type="entry name" value="B_lectin"/>
    <property type="match status" value="1"/>
</dbReference>
<dbReference type="GO" id="GO:0048544">
    <property type="term" value="P:recognition of pollen"/>
    <property type="evidence" value="ECO:0007669"/>
    <property type="project" value="InterPro"/>
</dbReference>
<feature type="compositionally biased region" description="Basic and acidic residues" evidence="20">
    <location>
        <begin position="755"/>
        <end position="766"/>
    </location>
</feature>
<evidence type="ECO:0000313" key="25">
    <source>
        <dbReference type="EnsemblPlants" id="AUR62026007-RA:cds"/>
    </source>
</evidence>
<dbReference type="InterPro" id="IPR001245">
    <property type="entry name" value="Ser-Thr/Tyr_kinase_cat_dom"/>
</dbReference>
<dbReference type="Pfam" id="PF07714">
    <property type="entry name" value="PK_Tyr_Ser-Thr"/>
    <property type="match status" value="1"/>
</dbReference>
<sequence length="766" mass="85894">MLNRCIFVGSSALLLCLYLVSLLFSVAVSEISLGSKLSVSDNRLWVSPNGDFALGFFNNSDHVNQYSLGIRFDSDTIPIDKKAVVWVAGAELTISNQSYLQLTQREGLVLFDPSNGGVVWKSDTAGKPVASASLQDDGNLVVLDGNKDLVWQSFDTPSDTLLPGQFLSVHKTLRALSGNSVSSHYSLYLNDSRQLQLRWETDIVYWVGGSPSNGSLRASLSSNGSFQLLDERFEAFWSVFAEDHNDNVTFRFLRLDVDGNLRMYSWDEDSVSWRSVWQAVENQCDVFATCGDHGICSFANNSLPTCKCSFGSTMQSNSKCSAPYQQICDTNVSMVEHMHTSVYGIYPPNDTVSVTSLDLCRNSCQKDPLCTAVTYLEDGSAQCWIKKTRYITGYSDPSLSSISFVKTCQDPLPAKPNYPAAASLPPPSFLPSNNQSSRSHIRSVIDAALVSFCLFCMLQIAVGFWVCKRRVTNVRKQNSLPSHGLFSAGLVRWTYGEIKELTGNFKDQLGPHSYKAVLQNNQLALVRRLELQIEERKFRAMVSLIGSIHHKHLVKVEGFCCDPGHRFLVYEFLKNGSLEDFMHRPASCKKLTWKNRMLICLGVAKAMLYLHTECRDFVSHGNLTCKNVILDENLEAKVTEFGLQRLDGIDTFAEKDVEDFGKMVLYLICGRQEVHEDSCEWSYNKWVSGYGWRVMDKRIVGDVDFEELERALRIAFWCLQVDERMRPSMGEVVNVLEGTLTVDPPPPPFSNSRALLEDRSTDSEVV</sequence>
<keyword evidence="15" id="KW-0675">Receptor</keyword>
<dbReference type="Gene3D" id="1.10.510.10">
    <property type="entry name" value="Transferase(Phosphotransferase) domain 1"/>
    <property type="match status" value="2"/>
</dbReference>
<evidence type="ECO:0000259" key="24">
    <source>
        <dbReference type="PROSITE" id="PS50948"/>
    </source>
</evidence>
<evidence type="ECO:0000256" key="5">
    <source>
        <dbReference type="ARBA" id="ARBA00022692"/>
    </source>
</evidence>
<evidence type="ECO:0000256" key="17">
    <source>
        <dbReference type="ARBA" id="ARBA00047899"/>
    </source>
</evidence>
<dbReference type="Pfam" id="PF00954">
    <property type="entry name" value="S_locus_glycop"/>
    <property type="match status" value="1"/>
</dbReference>
<dbReference type="Gramene" id="AUR62026007-RA">
    <property type="protein sequence ID" value="AUR62026007-RA:cds"/>
    <property type="gene ID" value="AUR62026007"/>
</dbReference>
<name>A0A803MA90_CHEQI</name>
<evidence type="ECO:0000256" key="20">
    <source>
        <dbReference type="SAM" id="MobiDB-lite"/>
    </source>
</evidence>
<keyword evidence="5 21" id="KW-0812">Transmembrane</keyword>
<dbReference type="RefSeq" id="XP_021740960.1">
    <property type="nucleotide sequence ID" value="XM_021885268.1"/>
</dbReference>
<keyword evidence="9 19" id="KW-0547">Nucleotide-binding</keyword>
<dbReference type="CDD" id="cd00028">
    <property type="entry name" value="B_lectin"/>
    <property type="match status" value="1"/>
</dbReference>
<evidence type="ECO:0000256" key="16">
    <source>
        <dbReference type="ARBA" id="ARBA00023180"/>
    </source>
</evidence>
<keyword evidence="26" id="KW-1185">Reference proteome</keyword>